<dbReference type="AlphaFoldDB" id="A0A0N4TBD3"/>
<sequence length="31" mass="3416">MEAKGTIIIALIIVILILCIQIFLETKSDAE</sequence>
<organism evidence="4">
    <name type="scientific">Brugia pahangi</name>
    <name type="common">Filarial nematode worm</name>
    <dbReference type="NCBI Taxonomy" id="6280"/>
    <lineage>
        <taxon>Eukaryota</taxon>
        <taxon>Metazoa</taxon>
        <taxon>Ecdysozoa</taxon>
        <taxon>Nematoda</taxon>
        <taxon>Chromadorea</taxon>
        <taxon>Rhabditida</taxon>
        <taxon>Spirurina</taxon>
        <taxon>Spiruromorpha</taxon>
        <taxon>Filarioidea</taxon>
        <taxon>Onchocercidae</taxon>
        <taxon>Brugia</taxon>
    </lineage>
</organism>
<reference evidence="2 3" key="2">
    <citation type="submission" date="2018-11" db="EMBL/GenBank/DDBJ databases">
        <authorList>
            <consortium name="Pathogen Informatics"/>
        </authorList>
    </citation>
    <scope>NUCLEOTIDE SEQUENCE [LARGE SCALE GENOMIC DNA]</scope>
</reference>
<dbReference type="WBParaSite" id="BPAG_0000552001-mRNA-1">
    <property type="protein sequence ID" value="BPAG_0000552001-mRNA-1"/>
    <property type="gene ID" value="BPAG_0000552001"/>
</dbReference>
<gene>
    <name evidence="2" type="ORF">BPAG_LOCUS5483</name>
</gene>
<evidence type="ECO:0000313" key="2">
    <source>
        <dbReference type="EMBL" id="VDN86669.1"/>
    </source>
</evidence>
<feature type="transmembrane region" description="Helical" evidence="1">
    <location>
        <begin position="6"/>
        <end position="24"/>
    </location>
</feature>
<dbReference type="Proteomes" id="UP000278627">
    <property type="component" value="Unassembled WGS sequence"/>
</dbReference>
<evidence type="ECO:0000313" key="3">
    <source>
        <dbReference type="Proteomes" id="UP000278627"/>
    </source>
</evidence>
<protein>
    <submittedName>
        <fullName evidence="4">Preprotein translocase subunit SecG</fullName>
    </submittedName>
</protein>
<accession>A0A0N4TBD3</accession>
<keyword evidence="1" id="KW-1133">Transmembrane helix</keyword>
<evidence type="ECO:0000256" key="1">
    <source>
        <dbReference type="SAM" id="Phobius"/>
    </source>
</evidence>
<dbReference type="EMBL" id="UZAD01003884">
    <property type="protein sequence ID" value="VDN86669.1"/>
    <property type="molecule type" value="Genomic_DNA"/>
</dbReference>
<keyword evidence="1" id="KW-0472">Membrane</keyword>
<evidence type="ECO:0000313" key="4">
    <source>
        <dbReference type="WBParaSite" id="BPAG_0000552001-mRNA-1"/>
    </source>
</evidence>
<proteinExistence type="predicted"/>
<name>A0A0N4TBD3_BRUPA</name>
<keyword evidence="3" id="KW-1185">Reference proteome</keyword>
<keyword evidence="1" id="KW-0812">Transmembrane</keyword>
<reference evidence="4" key="1">
    <citation type="submission" date="2017-02" db="UniProtKB">
        <authorList>
            <consortium name="WormBaseParasite"/>
        </authorList>
    </citation>
    <scope>IDENTIFICATION</scope>
</reference>